<sequence>MTDYWPSVGIPEDCLEILLRNTENYENARNEHLLEIFEKNHFLNFRVLLEREELREQFFKLFSSMEFYYSYYDDNDDERAIRWAKSINNEEAYALHRACSSSNPIAETIHDLVKRQGIEAMRMKNAIGITPSQYLAANTFADISGQEIINRYISEMMGDVF</sequence>
<protein>
    <submittedName>
        <fullName evidence="1">Uncharacterized protein</fullName>
    </submittedName>
</protein>
<dbReference type="Proteomes" id="UP001054902">
    <property type="component" value="Unassembled WGS sequence"/>
</dbReference>
<gene>
    <name evidence="1" type="ORF">CTEN210_13444</name>
</gene>
<accession>A0AAD3D3B5</accession>
<dbReference type="EMBL" id="BLLK01000057">
    <property type="protein sequence ID" value="GFH56968.1"/>
    <property type="molecule type" value="Genomic_DNA"/>
</dbReference>
<comment type="caution">
    <text evidence="1">The sequence shown here is derived from an EMBL/GenBank/DDBJ whole genome shotgun (WGS) entry which is preliminary data.</text>
</comment>
<dbReference type="AlphaFoldDB" id="A0AAD3D3B5"/>
<reference evidence="1 2" key="1">
    <citation type="journal article" date="2021" name="Sci. Rep.">
        <title>The genome of the diatom Chaetoceros tenuissimus carries an ancient integrated fragment of an extant virus.</title>
        <authorList>
            <person name="Hongo Y."/>
            <person name="Kimura K."/>
            <person name="Takaki Y."/>
            <person name="Yoshida Y."/>
            <person name="Baba S."/>
            <person name="Kobayashi G."/>
            <person name="Nagasaki K."/>
            <person name="Hano T."/>
            <person name="Tomaru Y."/>
        </authorList>
    </citation>
    <scope>NUCLEOTIDE SEQUENCE [LARGE SCALE GENOMIC DNA]</scope>
    <source>
        <strain evidence="1 2">NIES-3715</strain>
    </source>
</reference>
<evidence type="ECO:0000313" key="1">
    <source>
        <dbReference type="EMBL" id="GFH56968.1"/>
    </source>
</evidence>
<name>A0AAD3D3B5_9STRA</name>
<evidence type="ECO:0000313" key="2">
    <source>
        <dbReference type="Proteomes" id="UP001054902"/>
    </source>
</evidence>
<keyword evidence="2" id="KW-1185">Reference proteome</keyword>
<organism evidence="1 2">
    <name type="scientific">Chaetoceros tenuissimus</name>
    <dbReference type="NCBI Taxonomy" id="426638"/>
    <lineage>
        <taxon>Eukaryota</taxon>
        <taxon>Sar</taxon>
        <taxon>Stramenopiles</taxon>
        <taxon>Ochrophyta</taxon>
        <taxon>Bacillariophyta</taxon>
        <taxon>Coscinodiscophyceae</taxon>
        <taxon>Chaetocerotophycidae</taxon>
        <taxon>Chaetocerotales</taxon>
        <taxon>Chaetocerotaceae</taxon>
        <taxon>Chaetoceros</taxon>
    </lineage>
</organism>
<proteinExistence type="predicted"/>